<dbReference type="PANTHER" id="PTHR46455:SF3">
    <property type="entry name" value="SET AND MYND DOMAIN CONTAINING, ARTHROPOD-SPECIFIC, MEMBER 9, ISOFORM A-RELATED"/>
    <property type="match status" value="1"/>
</dbReference>
<evidence type="ECO:0000313" key="2">
    <source>
        <dbReference type="Proteomes" id="UP000075901"/>
    </source>
</evidence>
<keyword evidence="2" id="KW-1185">Reference proteome</keyword>
<proteinExistence type="predicted"/>
<dbReference type="EnsemblMetazoa" id="AMAM007980-RA">
    <property type="protein sequence ID" value="AMAM007980-PA"/>
    <property type="gene ID" value="AMAM007980"/>
</dbReference>
<reference evidence="1" key="2">
    <citation type="submission" date="2020-05" db="UniProtKB">
        <authorList>
            <consortium name="EnsemblMetazoa"/>
        </authorList>
    </citation>
    <scope>IDENTIFICATION</scope>
    <source>
        <strain evidence="1">maculatus3</strain>
    </source>
</reference>
<dbReference type="VEuPathDB" id="VectorBase:AMAM007980"/>
<dbReference type="InterPro" id="IPR053010">
    <property type="entry name" value="SET_SmydA-8"/>
</dbReference>
<dbReference type="Proteomes" id="UP000075901">
    <property type="component" value="Unassembled WGS sequence"/>
</dbReference>
<dbReference type="AlphaFoldDB" id="A0A182SJH3"/>
<reference evidence="2" key="1">
    <citation type="submission" date="2013-09" db="EMBL/GenBank/DDBJ databases">
        <title>The Genome Sequence of Anopheles maculatus species B.</title>
        <authorList>
            <consortium name="The Broad Institute Genomics Platform"/>
            <person name="Neafsey D.E."/>
            <person name="Besansky N."/>
            <person name="Howell P."/>
            <person name="Walton C."/>
            <person name="Young S.K."/>
            <person name="Zeng Q."/>
            <person name="Gargeya S."/>
            <person name="Fitzgerald M."/>
            <person name="Haas B."/>
            <person name="Abouelleil A."/>
            <person name="Allen A.W."/>
            <person name="Alvarado L."/>
            <person name="Arachchi H.M."/>
            <person name="Berlin A.M."/>
            <person name="Chapman S.B."/>
            <person name="Gainer-Dewar J."/>
            <person name="Goldberg J."/>
            <person name="Griggs A."/>
            <person name="Gujja S."/>
            <person name="Hansen M."/>
            <person name="Howarth C."/>
            <person name="Imamovic A."/>
            <person name="Ireland A."/>
            <person name="Larimer J."/>
            <person name="McCowan C."/>
            <person name="Murphy C."/>
            <person name="Pearson M."/>
            <person name="Poon T.W."/>
            <person name="Priest M."/>
            <person name="Roberts A."/>
            <person name="Saif S."/>
            <person name="Shea T."/>
            <person name="Sisk P."/>
            <person name="Sykes S."/>
            <person name="Wortman J."/>
            <person name="Nusbaum C."/>
            <person name="Birren B."/>
        </authorList>
    </citation>
    <scope>NUCLEOTIDE SEQUENCE [LARGE SCALE GENOMIC DNA]</scope>
    <source>
        <strain evidence="2">maculatus3</strain>
    </source>
</reference>
<organism evidence="1 2">
    <name type="scientific">Anopheles maculatus</name>
    <dbReference type="NCBI Taxonomy" id="74869"/>
    <lineage>
        <taxon>Eukaryota</taxon>
        <taxon>Metazoa</taxon>
        <taxon>Ecdysozoa</taxon>
        <taxon>Arthropoda</taxon>
        <taxon>Hexapoda</taxon>
        <taxon>Insecta</taxon>
        <taxon>Pterygota</taxon>
        <taxon>Neoptera</taxon>
        <taxon>Endopterygota</taxon>
        <taxon>Diptera</taxon>
        <taxon>Nematocera</taxon>
        <taxon>Culicoidea</taxon>
        <taxon>Culicidae</taxon>
        <taxon>Anophelinae</taxon>
        <taxon>Anopheles</taxon>
        <taxon>Anopheles maculatus group</taxon>
    </lineage>
</organism>
<evidence type="ECO:0000313" key="1">
    <source>
        <dbReference type="EnsemblMetazoa" id="AMAM007980-PA"/>
    </source>
</evidence>
<dbReference type="PANTHER" id="PTHR46455">
    <property type="entry name" value="SET AND MYND DOMAIN CONTAINING, ARTHROPOD-SPECIFIC, MEMBER 4, ISOFORM A"/>
    <property type="match status" value="1"/>
</dbReference>
<accession>A0A182SJH3</accession>
<protein>
    <submittedName>
        <fullName evidence="1">Uncharacterized protein</fullName>
    </submittedName>
</protein>
<sequence>MSQMVQPVTDVYGFPFHDGTLLASAWSGLSCLWTDAFTSTLPWQESGTYLGALKCVRESCPEGRLLPINPLKISSLWRCDRCNLKMDNIKASKIQEIAGRMILNNAIKREASYIIDYLNDHIVKFLLPTNQFTVELKLQAIKKIQSDRPLAELREKEKYCIEILD</sequence>
<name>A0A182SJH3_9DIPT</name>